<evidence type="ECO:0000256" key="1">
    <source>
        <dbReference type="SAM" id="Phobius"/>
    </source>
</evidence>
<organism evidence="2 3">
    <name type="scientific">Dyadobacter psychrotolerans</name>
    <dbReference type="NCBI Taxonomy" id="2541721"/>
    <lineage>
        <taxon>Bacteria</taxon>
        <taxon>Pseudomonadati</taxon>
        <taxon>Bacteroidota</taxon>
        <taxon>Cytophagia</taxon>
        <taxon>Cytophagales</taxon>
        <taxon>Spirosomataceae</taxon>
        <taxon>Dyadobacter</taxon>
    </lineage>
</organism>
<protein>
    <submittedName>
        <fullName evidence="2">Uncharacterized protein</fullName>
    </submittedName>
</protein>
<comment type="caution">
    <text evidence="2">The sequence shown here is derived from an EMBL/GenBank/DDBJ whole genome shotgun (WGS) entry which is preliminary data.</text>
</comment>
<keyword evidence="1" id="KW-1133">Transmembrane helix</keyword>
<accession>A0A4R5DEY5</accession>
<sequence length="204" mass="23459">MYQRNKKDLQKSWFRSISFIILCLPFTLLSCDDAEHKKDDQVKSFYDVRGFVEGQIILMNNERPEVSKTVSMGDEKNQVSAKDVDWKKELELFLQADINKPAYRLSYTTQKPDSFTTIYAVKPGEQQLPVHYLKVIVDSINQAPTCISAVLKSENKLYQSEKNIELNCVVNNTGSRIVSYKITGYQKLATMDKNPFAVKAEVHY</sequence>
<dbReference type="EMBL" id="SMFL01000011">
    <property type="protein sequence ID" value="TDE11717.1"/>
    <property type="molecule type" value="Genomic_DNA"/>
</dbReference>
<dbReference type="OrthoDB" id="794757at2"/>
<keyword evidence="3" id="KW-1185">Reference proteome</keyword>
<feature type="transmembrane region" description="Helical" evidence="1">
    <location>
        <begin position="12"/>
        <end position="29"/>
    </location>
</feature>
<dbReference type="PROSITE" id="PS51257">
    <property type="entry name" value="PROKAR_LIPOPROTEIN"/>
    <property type="match status" value="1"/>
</dbReference>
<proteinExistence type="predicted"/>
<name>A0A4R5DEY5_9BACT</name>
<gene>
    <name evidence="2" type="ORF">E0F88_25160</name>
</gene>
<dbReference type="RefSeq" id="WP_131961042.1">
    <property type="nucleotide sequence ID" value="NZ_SMFL01000011.1"/>
</dbReference>
<reference evidence="2 3" key="1">
    <citation type="submission" date="2019-03" db="EMBL/GenBank/DDBJ databases">
        <title>Dyadobacter AR-3-6 sp. nov., isolated from arctic soil.</title>
        <authorList>
            <person name="Chaudhary D.K."/>
        </authorList>
    </citation>
    <scope>NUCLEOTIDE SEQUENCE [LARGE SCALE GENOMIC DNA]</scope>
    <source>
        <strain evidence="2 3">AR-3-6</strain>
    </source>
</reference>
<evidence type="ECO:0000313" key="2">
    <source>
        <dbReference type="EMBL" id="TDE11717.1"/>
    </source>
</evidence>
<dbReference type="AlphaFoldDB" id="A0A4R5DEY5"/>
<dbReference type="Proteomes" id="UP000294850">
    <property type="component" value="Unassembled WGS sequence"/>
</dbReference>
<keyword evidence="1" id="KW-0812">Transmembrane</keyword>
<evidence type="ECO:0000313" key="3">
    <source>
        <dbReference type="Proteomes" id="UP000294850"/>
    </source>
</evidence>
<keyword evidence="1" id="KW-0472">Membrane</keyword>